<keyword evidence="1" id="KW-0489">Methyltransferase</keyword>
<dbReference type="SUPFAM" id="SSF53335">
    <property type="entry name" value="S-adenosyl-L-methionine-dependent methyltransferases"/>
    <property type="match status" value="1"/>
</dbReference>
<dbReference type="PROSITE" id="PS00092">
    <property type="entry name" value="N6_MTASE"/>
    <property type="match status" value="1"/>
</dbReference>
<dbReference type="GO" id="GO:0008168">
    <property type="term" value="F:methyltransferase activity"/>
    <property type="evidence" value="ECO:0007669"/>
    <property type="project" value="UniProtKB-KW"/>
</dbReference>
<keyword evidence="1" id="KW-0808">Transferase</keyword>
<dbReference type="PANTHER" id="PTHR18895:SF74">
    <property type="entry name" value="MTRF1L RELEASE FACTOR GLUTAMINE METHYLTRANSFERASE"/>
    <property type="match status" value="1"/>
</dbReference>
<dbReference type="InterPro" id="IPR050320">
    <property type="entry name" value="N5-glutamine_MTase"/>
</dbReference>
<dbReference type="GO" id="GO:0005739">
    <property type="term" value="C:mitochondrion"/>
    <property type="evidence" value="ECO:0007669"/>
    <property type="project" value="TreeGrafter"/>
</dbReference>
<reference evidence="1" key="1">
    <citation type="journal article" date="2020" name="Stud. Mycol.">
        <title>101 Dothideomycetes genomes: a test case for predicting lifestyles and emergence of pathogens.</title>
        <authorList>
            <person name="Haridas S."/>
            <person name="Albert R."/>
            <person name="Binder M."/>
            <person name="Bloem J."/>
            <person name="Labutti K."/>
            <person name="Salamov A."/>
            <person name="Andreopoulos B."/>
            <person name="Baker S."/>
            <person name="Barry K."/>
            <person name="Bills G."/>
            <person name="Bluhm B."/>
            <person name="Cannon C."/>
            <person name="Castanera R."/>
            <person name="Culley D."/>
            <person name="Daum C."/>
            <person name="Ezra D."/>
            <person name="Gonzalez J."/>
            <person name="Henrissat B."/>
            <person name="Kuo A."/>
            <person name="Liang C."/>
            <person name="Lipzen A."/>
            <person name="Lutzoni F."/>
            <person name="Magnuson J."/>
            <person name="Mondo S."/>
            <person name="Nolan M."/>
            <person name="Ohm R."/>
            <person name="Pangilinan J."/>
            <person name="Park H.-J."/>
            <person name="Ramirez L."/>
            <person name="Alfaro M."/>
            <person name="Sun H."/>
            <person name="Tritt A."/>
            <person name="Yoshinaga Y."/>
            <person name="Zwiers L.-H."/>
            <person name="Turgeon B."/>
            <person name="Goodwin S."/>
            <person name="Spatafora J."/>
            <person name="Crous P."/>
            <person name="Grigoriev I."/>
        </authorList>
    </citation>
    <scope>NUCLEOTIDE SEQUENCE</scope>
    <source>
        <strain evidence="1">CBS 125425</strain>
    </source>
</reference>
<keyword evidence="2" id="KW-1185">Reference proteome</keyword>
<sequence>MPRIPTSLLRQARKLDALLPPLLAPCRDLGAAQNELRWLREHVDKVASTRGHREQDTLLRNFVQQRASGKPLQYILGTEYFGPVEIRCRPGVLIPRQDTAASVTHVAQLIGRAQSLPSELRVLDLCTGTGCIPLLFDDVFTSTRRDVPLRCLGVDISEKAIELAGHNVMRVQREKKDTTTSTIELVRADVLVDPFAEQAIDVPSLKAALNMYRLPPFWDMLISNPPYVSPSAYWKTTTSSVRHFEPRIALVPPAGKGQDDTQQGDAFYQRLITVARDVEARVVLLEVADVDQAVRVARMAKDMQMFDGIEIWRDEPDQCSDQEPTEQDGFAIVGRGNGRSVLCWRERGGLWLGKTPAWESDADRLSETYRSMPRLTSKYSF</sequence>
<dbReference type="Gene3D" id="3.40.50.150">
    <property type="entry name" value="Vaccinia Virus protein VP39"/>
    <property type="match status" value="1"/>
</dbReference>
<evidence type="ECO:0000313" key="2">
    <source>
        <dbReference type="Proteomes" id="UP000799444"/>
    </source>
</evidence>
<accession>A0A9P4QN49</accession>
<dbReference type="GO" id="GO:0003676">
    <property type="term" value="F:nucleic acid binding"/>
    <property type="evidence" value="ECO:0007669"/>
    <property type="project" value="InterPro"/>
</dbReference>
<dbReference type="PANTHER" id="PTHR18895">
    <property type="entry name" value="HEMK METHYLTRANSFERASE"/>
    <property type="match status" value="1"/>
</dbReference>
<proteinExistence type="predicted"/>
<dbReference type="InterPro" id="IPR029063">
    <property type="entry name" value="SAM-dependent_MTases_sf"/>
</dbReference>
<dbReference type="EMBL" id="ML996305">
    <property type="protein sequence ID" value="KAF2727911.1"/>
    <property type="molecule type" value="Genomic_DNA"/>
</dbReference>
<dbReference type="Proteomes" id="UP000799444">
    <property type="component" value="Unassembled WGS sequence"/>
</dbReference>
<dbReference type="GO" id="GO:0032259">
    <property type="term" value="P:methylation"/>
    <property type="evidence" value="ECO:0007669"/>
    <property type="project" value="UniProtKB-KW"/>
</dbReference>
<gene>
    <name evidence="1" type="ORF">EJ04DRAFT_123682</name>
</gene>
<dbReference type="OrthoDB" id="269872at2759"/>
<evidence type="ECO:0000313" key="1">
    <source>
        <dbReference type="EMBL" id="KAF2727911.1"/>
    </source>
</evidence>
<dbReference type="AlphaFoldDB" id="A0A9P4QN49"/>
<dbReference type="CDD" id="cd02440">
    <property type="entry name" value="AdoMet_MTases"/>
    <property type="match status" value="1"/>
</dbReference>
<dbReference type="InterPro" id="IPR002052">
    <property type="entry name" value="DNA_methylase_N6_adenine_CS"/>
</dbReference>
<organism evidence="1 2">
    <name type="scientific">Polyplosphaeria fusca</name>
    <dbReference type="NCBI Taxonomy" id="682080"/>
    <lineage>
        <taxon>Eukaryota</taxon>
        <taxon>Fungi</taxon>
        <taxon>Dikarya</taxon>
        <taxon>Ascomycota</taxon>
        <taxon>Pezizomycotina</taxon>
        <taxon>Dothideomycetes</taxon>
        <taxon>Pleosporomycetidae</taxon>
        <taxon>Pleosporales</taxon>
        <taxon>Tetraplosphaeriaceae</taxon>
        <taxon>Polyplosphaeria</taxon>
    </lineage>
</organism>
<protein>
    <submittedName>
        <fullName evidence="1">S-adenosyl-L-methionine-dependent methyltransferase</fullName>
    </submittedName>
</protein>
<name>A0A9P4QN49_9PLEO</name>
<comment type="caution">
    <text evidence="1">The sequence shown here is derived from an EMBL/GenBank/DDBJ whole genome shotgun (WGS) entry which is preliminary data.</text>
</comment>